<organism evidence="5">
    <name type="scientific">Xenorhabdus bovienii str. puntauvense</name>
    <dbReference type="NCBI Taxonomy" id="1398201"/>
    <lineage>
        <taxon>Bacteria</taxon>
        <taxon>Pseudomonadati</taxon>
        <taxon>Pseudomonadota</taxon>
        <taxon>Gammaproteobacteria</taxon>
        <taxon>Enterobacterales</taxon>
        <taxon>Morganellaceae</taxon>
        <taxon>Xenorhabdus</taxon>
    </lineage>
</organism>
<dbReference type="Proteomes" id="UP000028511">
    <property type="component" value="Unassembled WGS sequence"/>
</dbReference>
<evidence type="ECO:0000256" key="1">
    <source>
        <dbReference type="ARBA" id="ARBA00009275"/>
    </source>
</evidence>
<dbReference type="PANTHER" id="PTHR46124:SF3">
    <property type="entry name" value="HYDROLASE"/>
    <property type="match status" value="1"/>
</dbReference>
<dbReference type="GO" id="GO:0046872">
    <property type="term" value="F:metal ion binding"/>
    <property type="evidence" value="ECO:0007669"/>
    <property type="project" value="UniProtKB-KW"/>
</dbReference>
<feature type="binding site" evidence="4">
    <location>
        <position position="130"/>
    </location>
    <ligand>
        <name>a divalent metal cation</name>
        <dbReference type="ChEBI" id="CHEBI:60240"/>
        <label>2</label>
    </ligand>
</feature>
<sequence>MFIDTHCHFDFPPFAGNEQTSLKQARQAGVETIIVPTVSQMNFQRVAALAYDYPSIYAAFGLHPLYINEHQGSHLDELAQKLKEKNPKCVAVGEIGLDLYMPEPQFEKQKRVLEAQLALAKRHDLPVILHSRKSHDQLAAILRRHDLPRTGVIHGFAGSLPQAQVFIRLGFYIGVGGTMTYARAQKTRSTISQLPLSSLVLETDAPDMPLSGYQGQPNRPERVAQVFSALCELRRESPDEMADQIYHNSMALFALS</sequence>
<accession>A0A077NH24</accession>
<evidence type="ECO:0000256" key="2">
    <source>
        <dbReference type="ARBA" id="ARBA00022723"/>
    </source>
</evidence>
<proteinExistence type="inferred from homology"/>
<feature type="binding site" evidence="4">
    <location>
        <position position="204"/>
    </location>
    <ligand>
        <name>a divalent metal cation</name>
        <dbReference type="ChEBI" id="CHEBI:60240"/>
        <label>1</label>
    </ligand>
</feature>
<dbReference type="Pfam" id="PF01026">
    <property type="entry name" value="TatD_DNase"/>
    <property type="match status" value="1"/>
</dbReference>
<evidence type="ECO:0000256" key="3">
    <source>
        <dbReference type="ARBA" id="ARBA00022801"/>
    </source>
</evidence>
<feature type="binding site" evidence="4">
    <location>
        <position position="6"/>
    </location>
    <ligand>
        <name>a divalent metal cation</name>
        <dbReference type="ChEBI" id="CHEBI:60240"/>
        <label>1</label>
    </ligand>
</feature>
<feature type="binding site" evidence="4">
    <location>
        <position position="8"/>
    </location>
    <ligand>
        <name>a divalent metal cation</name>
        <dbReference type="ChEBI" id="CHEBI:60240"/>
        <label>1</label>
    </ligand>
</feature>
<dbReference type="InterPro" id="IPR032466">
    <property type="entry name" value="Metal_Hydrolase"/>
</dbReference>
<protein>
    <submittedName>
        <fullName evidence="5">Putative hydrolase with metallo-dependent hydrolase domain</fullName>
    </submittedName>
</protein>
<gene>
    <name evidence="5" type="primary">yjjV</name>
    <name evidence="5" type="ORF">XBP1_2930023</name>
</gene>
<dbReference type="InterPro" id="IPR018228">
    <property type="entry name" value="DNase_TatD-rel_CS"/>
</dbReference>
<dbReference type="CDD" id="cd01310">
    <property type="entry name" value="TatD_DNAse"/>
    <property type="match status" value="1"/>
</dbReference>
<dbReference type="RefSeq" id="WP_038218613.1">
    <property type="nucleotide sequence ID" value="NZ_CAWLWN010000248.1"/>
</dbReference>
<dbReference type="InterPro" id="IPR001130">
    <property type="entry name" value="TatD-like"/>
</dbReference>
<dbReference type="GO" id="GO:0016788">
    <property type="term" value="F:hydrolase activity, acting on ester bonds"/>
    <property type="evidence" value="ECO:0007669"/>
    <property type="project" value="InterPro"/>
</dbReference>
<dbReference type="PROSITE" id="PS01091">
    <property type="entry name" value="TATD_3"/>
    <property type="match status" value="1"/>
</dbReference>
<dbReference type="SUPFAM" id="SSF51556">
    <property type="entry name" value="Metallo-dependent hydrolases"/>
    <property type="match status" value="1"/>
</dbReference>
<dbReference type="PIRSF" id="PIRSF005902">
    <property type="entry name" value="DNase_TatD"/>
    <property type="match status" value="1"/>
</dbReference>
<feature type="binding site" evidence="4">
    <location>
        <position position="154"/>
    </location>
    <ligand>
        <name>a divalent metal cation</name>
        <dbReference type="ChEBI" id="CHEBI:60240"/>
        <label>2</label>
    </ligand>
</feature>
<comment type="similarity">
    <text evidence="1">Belongs to the metallo-dependent hydrolases superfamily. TatD-type hydrolase family.</text>
</comment>
<evidence type="ECO:0000313" key="5">
    <source>
        <dbReference type="EMBL" id="CDG98059.1"/>
    </source>
</evidence>
<dbReference type="PROSITE" id="PS01137">
    <property type="entry name" value="TATD_1"/>
    <property type="match status" value="1"/>
</dbReference>
<keyword evidence="3 5" id="KW-0378">Hydrolase</keyword>
<dbReference type="AlphaFoldDB" id="A0A077NH24"/>
<keyword evidence="2 4" id="KW-0479">Metal-binding</keyword>
<name>A0A077NH24_XENBV</name>
<feature type="binding site" evidence="4">
    <location>
        <position position="94"/>
    </location>
    <ligand>
        <name>a divalent metal cation</name>
        <dbReference type="ChEBI" id="CHEBI:60240"/>
        <label>1</label>
    </ligand>
</feature>
<reference evidence="5" key="1">
    <citation type="submission" date="2013-07" db="EMBL/GenBank/DDBJ databases">
        <title>Sub-species coevolution in mutualistic symbiosis.</title>
        <authorList>
            <person name="Murfin K."/>
            <person name="Klassen J."/>
            <person name="Lee M."/>
            <person name="Forst S."/>
            <person name="Stock P."/>
            <person name="Goodrich-Blair H."/>
        </authorList>
    </citation>
    <scope>NUCLEOTIDE SEQUENCE [LARGE SCALE GENOMIC DNA]</scope>
    <source>
        <strain evidence="5">Puntauvense</strain>
    </source>
</reference>
<dbReference type="EMBL" id="CBSW010000216">
    <property type="protein sequence ID" value="CDG98059.1"/>
    <property type="molecule type" value="Genomic_DNA"/>
</dbReference>
<evidence type="ECO:0000256" key="4">
    <source>
        <dbReference type="PIRSR" id="PIRSR005902-1"/>
    </source>
</evidence>
<dbReference type="HOGENOM" id="CLU_031506_0_1_6"/>
<dbReference type="GO" id="GO:0005829">
    <property type="term" value="C:cytosol"/>
    <property type="evidence" value="ECO:0007669"/>
    <property type="project" value="TreeGrafter"/>
</dbReference>
<dbReference type="PANTHER" id="PTHR46124">
    <property type="entry name" value="D-AMINOACYL-TRNA DEACYLASE"/>
    <property type="match status" value="1"/>
</dbReference>
<dbReference type="FunFam" id="3.20.20.140:FF:000005">
    <property type="entry name" value="TatD family hydrolase"/>
    <property type="match status" value="1"/>
</dbReference>
<comment type="caution">
    <text evidence="5">The sequence shown here is derived from an EMBL/GenBank/DDBJ whole genome shotgun (WGS) entry which is preliminary data.</text>
</comment>
<dbReference type="Gene3D" id="3.20.20.140">
    <property type="entry name" value="Metal-dependent hydrolases"/>
    <property type="match status" value="1"/>
</dbReference>